<dbReference type="CDD" id="cd00132">
    <property type="entry name" value="CRIB"/>
    <property type="match status" value="1"/>
</dbReference>
<reference evidence="5 6" key="1">
    <citation type="journal article" date="2021" name="Hortic Res">
        <title>Chromosome-scale assembly of the Dendrobium chrysotoxum genome enhances the understanding of orchid evolution.</title>
        <authorList>
            <person name="Zhang Y."/>
            <person name="Zhang G.Q."/>
            <person name="Zhang D."/>
            <person name="Liu X.D."/>
            <person name="Xu X.Y."/>
            <person name="Sun W.H."/>
            <person name="Yu X."/>
            <person name="Zhu X."/>
            <person name="Wang Z.W."/>
            <person name="Zhao X."/>
            <person name="Zhong W.Y."/>
            <person name="Chen H."/>
            <person name="Yin W.L."/>
            <person name="Huang T."/>
            <person name="Niu S.C."/>
            <person name="Liu Z.J."/>
        </authorList>
    </citation>
    <scope>NUCLEOTIDE SEQUENCE [LARGE SCALE GENOMIC DNA]</scope>
    <source>
        <strain evidence="5">Lindl</strain>
    </source>
</reference>
<dbReference type="Pfam" id="PF00786">
    <property type="entry name" value="PBD"/>
    <property type="match status" value="1"/>
</dbReference>
<dbReference type="PROSITE" id="PS50108">
    <property type="entry name" value="CRIB"/>
    <property type="match status" value="1"/>
</dbReference>
<feature type="region of interest" description="Disordered" evidence="2">
    <location>
        <begin position="28"/>
        <end position="57"/>
    </location>
</feature>
<keyword evidence="1" id="KW-0343">GTPase activation</keyword>
<evidence type="ECO:0000256" key="2">
    <source>
        <dbReference type="SAM" id="MobiDB-lite"/>
    </source>
</evidence>
<keyword evidence="6" id="KW-1185">Reference proteome</keyword>
<dbReference type="PANTHER" id="PTHR23177:SF74">
    <property type="entry name" value="RHO GTPASE-ACTIVATING PROTEIN 3"/>
    <property type="match status" value="1"/>
</dbReference>
<dbReference type="GO" id="GO:0005096">
    <property type="term" value="F:GTPase activator activity"/>
    <property type="evidence" value="ECO:0007669"/>
    <property type="project" value="UniProtKB-KW"/>
</dbReference>
<dbReference type="GO" id="GO:0007165">
    <property type="term" value="P:signal transduction"/>
    <property type="evidence" value="ECO:0007669"/>
    <property type="project" value="InterPro"/>
</dbReference>
<proteinExistence type="predicted"/>
<evidence type="ECO:0000256" key="1">
    <source>
        <dbReference type="ARBA" id="ARBA00022468"/>
    </source>
</evidence>
<comment type="caution">
    <text evidence="5">The sequence shown here is derived from an EMBL/GenBank/DDBJ whole genome shotgun (WGS) entry which is preliminary data.</text>
</comment>
<accession>A0AAV7H7C7</accession>
<dbReference type="Pfam" id="PF00620">
    <property type="entry name" value="RhoGAP"/>
    <property type="match status" value="1"/>
</dbReference>
<feature type="domain" description="Rho-GAP" evidence="4">
    <location>
        <begin position="141"/>
        <end position="322"/>
    </location>
</feature>
<evidence type="ECO:0000259" key="3">
    <source>
        <dbReference type="PROSITE" id="PS50108"/>
    </source>
</evidence>
<dbReference type="AlphaFoldDB" id="A0AAV7H7C7"/>
<feature type="domain" description="CRIB" evidence="3">
    <location>
        <begin position="96"/>
        <end position="109"/>
    </location>
</feature>
<feature type="compositionally biased region" description="Acidic residues" evidence="2">
    <location>
        <begin position="28"/>
        <end position="38"/>
    </location>
</feature>
<dbReference type="Proteomes" id="UP000775213">
    <property type="component" value="Unassembled WGS sequence"/>
</dbReference>
<evidence type="ECO:0000313" key="5">
    <source>
        <dbReference type="EMBL" id="KAH0464786.1"/>
    </source>
</evidence>
<sequence>MVRFQLHLGYLFSFPLSHRASVVVAESEDTGSESESECGADLISSPPTIPATDKGSIDRRGQQFSISEMATAALRRSLAMCSLGAGEEGAGACMDIGWPSDFRHVSHVTFDRFDGFLGLPVEFQPDVPSKVPSASIRVFGVSAESMQCSYDSRGNSVPTILLSMQRHLYSQGGLKAEGIFRINADNGQEMLAREELNKGVVPHGVDLHCLAGLIKAWFRELPNGILDSIPPELVVHCNAKGECSQLIRMLPPTEAALLHWVINLMADVVEHEHYNKMNARNIAMVFAPNMTQMTDPLIALIHAVQVMNFLNTLIIKTLHEREQEAAEARQLRSNYKSYSNNDDDPNFSNFAEDAFMDLNSKISSLDASNLTSFDNSLNAADGTDNDSKDSFRSFEKRSEVDDSEFISGRSSPTMSDSVESKNGYGNFDAEGLLNRLSIRKGVQKLCRHSLFLLNRSTKKTAEIDFVVSDLCDIVRVVWKERIAVIFILLTCYNFI</sequence>
<dbReference type="SUPFAM" id="SSF48350">
    <property type="entry name" value="GTPase activation domain, GAP"/>
    <property type="match status" value="1"/>
</dbReference>
<dbReference type="InterPro" id="IPR000095">
    <property type="entry name" value="CRIB_dom"/>
</dbReference>
<name>A0AAV7H7C7_DENCH</name>
<dbReference type="InterPro" id="IPR000198">
    <property type="entry name" value="RhoGAP_dom"/>
</dbReference>
<protein>
    <submittedName>
        <fullName evidence="5">Uncharacterized protein</fullName>
    </submittedName>
</protein>
<dbReference type="SMART" id="SM00324">
    <property type="entry name" value="RhoGAP"/>
    <property type="match status" value="1"/>
</dbReference>
<evidence type="ECO:0000313" key="6">
    <source>
        <dbReference type="Proteomes" id="UP000775213"/>
    </source>
</evidence>
<dbReference type="SMART" id="SM00285">
    <property type="entry name" value="PBD"/>
    <property type="match status" value="1"/>
</dbReference>
<gene>
    <name evidence="5" type="ORF">IEQ34_004889</name>
</gene>
<dbReference type="InterPro" id="IPR008936">
    <property type="entry name" value="Rho_GTPase_activation_prot"/>
</dbReference>
<feature type="compositionally biased region" description="Basic and acidic residues" evidence="2">
    <location>
        <begin position="385"/>
        <end position="395"/>
    </location>
</feature>
<dbReference type="Gene3D" id="3.90.810.10">
    <property type="entry name" value="CRIB domain"/>
    <property type="match status" value="1"/>
</dbReference>
<dbReference type="CDD" id="cd00159">
    <property type="entry name" value="RhoGAP"/>
    <property type="match status" value="1"/>
</dbReference>
<feature type="region of interest" description="Disordered" evidence="2">
    <location>
        <begin position="376"/>
        <end position="395"/>
    </location>
</feature>
<dbReference type="PANTHER" id="PTHR23177">
    <property type="entry name" value="MKIAA1688 PROTEIN"/>
    <property type="match status" value="1"/>
</dbReference>
<organism evidence="5 6">
    <name type="scientific">Dendrobium chrysotoxum</name>
    <name type="common">Orchid</name>
    <dbReference type="NCBI Taxonomy" id="161865"/>
    <lineage>
        <taxon>Eukaryota</taxon>
        <taxon>Viridiplantae</taxon>
        <taxon>Streptophyta</taxon>
        <taxon>Embryophyta</taxon>
        <taxon>Tracheophyta</taxon>
        <taxon>Spermatophyta</taxon>
        <taxon>Magnoliopsida</taxon>
        <taxon>Liliopsida</taxon>
        <taxon>Asparagales</taxon>
        <taxon>Orchidaceae</taxon>
        <taxon>Epidendroideae</taxon>
        <taxon>Malaxideae</taxon>
        <taxon>Dendrobiinae</taxon>
        <taxon>Dendrobium</taxon>
    </lineage>
</organism>
<dbReference type="PROSITE" id="PS50238">
    <property type="entry name" value="RHOGAP"/>
    <property type="match status" value="1"/>
</dbReference>
<dbReference type="InterPro" id="IPR036936">
    <property type="entry name" value="CRIB_dom_sf"/>
</dbReference>
<dbReference type="InterPro" id="IPR044785">
    <property type="entry name" value="RopGAP1-5"/>
</dbReference>
<dbReference type="EMBL" id="JAGFBR010000006">
    <property type="protein sequence ID" value="KAH0464786.1"/>
    <property type="molecule type" value="Genomic_DNA"/>
</dbReference>
<evidence type="ECO:0000259" key="4">
    <source>
        <dbReference type="PROSITE" id="PS50238"/>
    </source>
</evidence>
<dbReference type="Gene3D" id="1.10.555.10">
    <property type="entry name" value="Rho GTPase activation protein"/>
    <property type="match status" value="1"/>
</dbReference>